<proteinExistence type="predicted"/>
<accession>A0AC34REC2</accession>
<sequence length="176" mass="20336">MSDVINWRFFEIFGPRCDSVESGQATNLPESSMPSAKLNGLSHSQSQSSLLSNQNTEIESEDAGVPRLLNIEVESEDAGVPRLLVEAGFALFLMTFLVERHYWFWLAISFIVFRFFYSNLGRRCLKTLPRDLKGLYTLFRVKFIIKMAMRRNLPLHHYFLEHMRANPNAECVVDIE</sequence>
<reference evidence="2" key="1">
    <citation type="submission" date="2022-11" db="UniProtKB">
        <authorList>
            <consortium name="WormBaseParasite"/>
        </authorList>
    </citation>
    <scope>IDENTIFICATION</scope>
</reference>
<protein>
    <submittedName>
        <fullName evidence="2">Uncharacterized protein</fullName>
    </submittedName>
</protein>
<dbReference type="WBParaSite" id="JU765_v2.g5963.t1">
    <property type="protein sequence ID" value="JU765_v2.g5963.t1"/>
    <property type="gene ID" value="JU765_v2.g5963"/>
</dbReference>
<organism evidence="1 2">
    <name type="scientific">Panagrolaimus sp. JU765</name>
    <dbReference type="NCBI Taxonomy" id="591449"/>
    <lineage>
        <taxon>Eukaryota</taxon>
        <taxon>Metazoa</taxon>
        <taxon>Ecdysozoa</taxon>
        <taxon>Nematoda</taxon>
        <taxon>Chromadorea</taxon>
        <taxon>Rhabditida</taxon>
        <taxon>Tylenchina</taxon>
        <taxon>Panagrolaimomorpha</taxon>
        <taxon>Panagrolaimoidea</taxon>
        <taxon>Panagrolaimidae</taxon>
        <taxon>Panagrolaimus</taxon>
    </lineage>
</organism>
<name>A0AC34REC2_9BILA</name>
<evidence type="ECO:0000313" key="1">
    <source>
        <dbReference type="Proteomes" id="UP000887576"/>
    </source>
</evidence>
<dbReference type="Proteomes" id="UP000887576">
    <property type="component" value="Unplaced"/>
</dbReference>
<evidence type="ECO:0000313" key="2">
    <source>
        <dbReference type="WBParaSite" id="JU765_v2.g5963.t1"/>
    </source>
</evidence>